<dbReference type="Gene3D" id="1.10.260.40">
    <property type="entry name" value="lambda repressor-like DNA-binding domains"/>
    <property type="match status" value="1"/>
</dbReference>
<dbReference type="GO" id="GO:0003677">
    <property type="term" value="F:DNA binding"/>
    <property type="evidence" value="ECO:0007669"/>
    <property type="project" value="UniProtKB-KW"/>
</dbReference>
<reference evidence="3 4" key="1">
    <citation type="submission" date="2015-09" db="EMBL/GenBank/DDBJ databases">
        <authorList>
            <consortium name="Pathogen Informatics"/>
        </authorList>
    </citation>
    <scope>NUCLEOTIDE SEQUENCE [LARGE SCALE GENOMIC DNA]</scope>
    <source>
        <strain evidence="3 4">2789STDY5834865</strain>
    </source>
</reference>
<feature type="domain" description="HTH cro/C1-type" evidence="2">
    <location>
        <begin position="17"/>
        <end position="72"/>
    </location>
</feature>
<dbReference type="PANTHER" id="PTHR46558:SF11">
    <property type="entry name" value="HTH-TYPE TRANSCRIPTIONAL REGULATOR XRE"/>
    <property type="match status" value="1"/>
</dbReference>
<evidence type="ECO:0000313" key="4">
    <source>
        <dbReference type="Proteomes" id="UP000095512"/>
    </source>
</evidence>
<protein>
    <submittedName>
        <fullName evidence="3">XRE family transcriptional regulator</fullName>
    </submittedName>
</protein>
<accession>A0A174GGZ9</accession>
<dbReference type="InterPro" id="IPR010982">
    <property type="entry name" value="Lambda_DNA-bd_dom_sf"/>
</dbReference>
<dbReference type="SUPFAM" id="SSF47413">
    <property type="entry name" value="lambda repressor-like DNA-binding domains"/>
    <property type="match status" value="1"/>
</dbReference>
<evidence type="ECO:0000256" key="1">
    <source>
        <dbReference type="ARBA" id="ARBA00023125"/>
    </source>
</evidence>
<dbReference type="Proteomes" id="UP000095512">
    <property type="component" value="Unassembled WGS sequence"/>
</dbReference>
<organism evidence="3 4">
    <name type="scientific">Enterocloster clostridioformis</name>
    <dbReference type="NCBI Taxonomy" id="1531"/>
    <lineage>
        <taxon>Bacteria</taxon>
        <taxon>Bacillati</taxon>
        <taxon>Bacillota</taxon>
        <taxon>Clostridia</taxon>
        <taxon>Lachnospirales</taxon>
        <taxon>Lachnospiraceae</taxon>
        <taxon>Enterocloster</taxon>
    </lineage>
</organism>
<proteinExistence type="predicted"/>
<dbReference type="CDD" id="cd00093">
    <property type="entry name" value="HTH_XRE"/>
    <property type="match status" value="1"/>
</dbReference>
<dbReference type="EMBL" id="CZAB01000009">
    <property type="protein sequence ID" value="CUO60230.1"/>
    <property type="molecule type" value="Genomic_DNA"/>
</dbReference>
<keyword evidence="1" id="KW-0238">DNA-binding</keyword>
<dbReference type="AlphaFoldDB" id="A0A174GGZ9"/>
<dbReference type="InterPro" id="IPR001387">
    <property type="entry name" value="Cro/C1-type_HTH"/>
</dbReference>
<evidence type="ECO:0000259" key="2">
    <source>
        <dbReference type="PROSITE" id="PS50943"/>
    </source>
</evidence>
<dbReference type="Pfam" id="PF01381">
    <property type="entry name" value="HTH_3"/>
    <property type="match status" value="1"/>
</dbReference>
<dbReference type="RefSeq" id="WP_057571584.1">
    <property type="nucleotide sequence ID" value="NZ_CZAB01000009.1"/>
</dbReference>
<dbReference type="PANTHER" id="PTHR46558">
    <property type="entry name" value="TRACRIPTIONAL REGULATORY PROTEIN-RELATED-RELATED"/>
    <property type="match status" value="1"/>
</dbReference>
<dbReference type="SMART" id="SM00530">
    <property type="entry name" value="HTH_XRE"/>
    <property type="match status" value="1"/>
</dbReference>
<sequence>MGKTSKEDLANIVGQRLKELRKAKTDLGQKDVANEIGITKQALSSYESGRHLPDQAILIDLAKYYGCTADYLYGLTEKMNPSSTDYSKRDSVNRLLHSLDMVAEDEGDFLADSIADTINSLSLNSGNPQRRNLIECMGQLFYSFAEYFEMSTSYGKYLSEKVSTNDLTADDIAVKLAHISGFDDIYSVIDDIRRAGISSVLTFSVNAKKALRIRAGQRTGTKKSLKMIEFEEQFKEMLDKED</sequence>
<name>A0A174GGZ9_9FIRM</name>
<gene>
    <name evidence="3" type="ORF">ERS852480_01467</name>
</gene>
<evidence type="ECO:0000313" key="3">
    <source>
        <dbReference type="EMBL" id="CUO60230.1"/>
    </source>
</evidence>
<dbReference type="PROSITE" id="PS50943">
    <property type="entry name" value="HTH_CROC1"/>
    <property type="match status" value="1"/>
</dbReference>